<sequence>IFGTLSKKTLPISIIIDDYNHFMGGVNIADQLRGYYRIQLPVQRTWMPLFL</sequence>
<dbReference type="Proteomes" id="UP000233469">
    <property type="component" value="Unassembled WGS sequence"/>
</dbReference>
<gene>
    <name evidence="1" type="ORF">RhiirC2_667211</name>
</gene>
<dbReference type="AlphaFoldDB" id="A0A2N1MP70"/>
<feature type="non-terminal residue" evidence="1">
    <location>
        <position position="1"/>
    </location>
</feature>
<protein>
    <recommendedName>
        <fullName evidence="3">PiggyBac transposable element-derived protein domain-containing protein</fullName>
    </recommendedName>
</protein>
<evidence type="ECO:0008006" key="3">
    <source>
        <dbReference type="Google" id="ProtNLM"/>
    </source>
</evidence>
<name>A0A2N1MP70_9GLOM</name>
<reference evidence="1 2" key="1">
    <citation type="submission" date="2016-04" db="EMBL/GenBank/DDBJ databases">
        <title>Genome analyses suggest a sexual origin of heterokaryosis in a supposedly ancient asexual fungus.</title>
        <authorList>
            <person name="Ropars J."/>
            <person name="Sedzielewska K."/>
            <person name="Noel J."/>
            <person name="Charron P."/>
            <person name="Farinelli L."/>
            <person name="Marton T."/>
            <person name="Kruger M."/>
            <person name="Pelin A."/>
            <person name="Brachmann A."/>
            <person name="Corradi N."/>
        </authorList>
    </citation>
    <scope>NUCLEOTIDE SEQUENCE [LARGE SCALE GENOMIC DNA]</scope>
    <source>
        <strain evidence="1 2">C2</strain>
    </source>
</reference>
<accession>A0A2N1MP70</accession>
<organism evidence="1 2">
    <name type="scientific">Rhizophagus irregularis</name>
    <dbReference type="NCBI Taxonomy" id="588596"/>
    <lineage>
        <taxon>Eukaryota</taxon>
        <taxon>Fungi</taxon>
        <taxon>Fungi incertae sedis</taxon>
        <taxon>Mucoromycota</taxon>
        <taxon>Glomeromycotina</taxon>
        <taxon>Glomeromycetes</taxon>
        <taxon>Glomerales</taxon>
        <taxon>Glomeraceae</taxon>
        <taxon>Rhizophagus</taxon>
    </lineage>
</organism>
<comment type="caution">
    <text evidence="1">The sequence shown here is derived from an EMBL/GenBank/DDBJ whole genome shotgun (WGS) entry which is preliminary data.</text>
</comment>
<evidence type="ECO:0000313" key="1">
    <source>
        <dbReference type="EMBL" id="PKK63443.1"/>
    </source>
</evidence>
<evidence type="ECO:0000313" key="2">
    <source>
        <dbReference type="Proteomes" id="UP000233469"/>
    </source>
</evidence>
<proteinExistence type="predicted"/>
<reference evidence="1 2" key="2">
    <citation type="submission" date="2017-10" db="EMBL/GenBank/DDBJ databases">
        <title>Extensive intraspecific genome diversity in a model arbuscular mycorrhizal fungus.</title>
        <authorList>
            <person name="Chen E.C.H."/>
            <person name="Morin E."/>
            <person name="Baudet D."/>
            <person name="Noel J."/>
            <person name="Ndikumana S."/>
            <person name="Charron P."/>
            <person name="St-Onge C."/>
            <person name="Giorgi J."/>
            <person name="Grigoriev I.V."/>
            <person name="Roux C."/>
            <person name="Martin F.M."/>
            <person name="Corradi N."/>
        </authorList>
    </citation>
    <scope>NUCLEOTIDE SEQUENCE [LARGE SCALE GENOMIC DNA]</scope>
    <source>
        <strain evidence="1 2">C2</strain>
    </source>
</reference>
<dbReference type="EMBL" id="LLXL01001654">
    <property type="protein sequence ID" value="PKK63443.1"/>
    <property type="molecule type" value="Genomic_DNA"/>
</dbReference>